<protein>
    <submittedName>
        <fullName evidence="2">Uncharacterized protein</fullName>
    </submittedName>
</protein>
<evidence type="ECO:0000313" key="2">
    <source>
        <dbReference type="EMBL" id="KAE9384636.1"/>
    </source>
</evidence>
<dbReference type="Proteomes" id="UP000799118">
    <property type="component" value="Unassembled WGS sequence"/>
</dbReference>
<feature type="compositionally biased region" description="Basic and acidic residues" evidence="1">
    <location>
        <begin position="377"/>
        <end position="389"/>
    </location>
</feature>
<evidence type="ECO:0000256" key="1">
    <source>
        <dbReference type="SAM" id="MobiDB-lite"/>
    </source>
</evidence>
<dbReference type="AlphaFoldDB" id="A0A6A4GGF1"/>
<accession>A0A6A4GGF1</accession>
<feature type="compositionally biased region" description="Acidic residues" evidence="1">
    <location>
        <begin position="390"/>
        <end position="403"/>
    </location>
</feature>
<name>A0A6A4GGF1_9AGAR</name>
<dbReference type="EMBL" id="ML770106">
    <property type="protein sequence ID" value="KAE9384636.1"/>
    <property type="molecule type" value="Genomic_DNA"/>
</dbReference>
<gene>
    <name evidence="2" type="ORF">BT96DRAFT_1007868</name>
</gene>
<feature type="region of interest" description="Disordered" evidence="1">
    <location>
        <begin position="361"/>
        <end position="433"/>
    </location>
</feature>
<dbReference type="Gene3D" id="2.60.120.200">
    <property type="match status" value="1"/>
</dbReference>
<keyword evidence="3" id="KW-1185">Reference proteome</keyword>
<organism evidence="2 3">
    <name type="scientific">Gymnopus androsaceus JB14</name>
    <dbReference type="NCBI Taxonomy" id="1447944"/>
    <lineage>
        <taxon>Eukaryota</taxon>
        <taxon>Fungi</taxon>
        <taxon>Dikarya</taxon>
        <taxon>Basidiomycota</taxon>
        <taxon>Agaricomycotina</taxon>
        <taxon>Agaricomycetes</taxon>
        <taxon>Agaricomycetidae</taxon>
        <taxon>Agaricales</taxon>
        <taxon>Marasmiineae</taxon>
        <taxon>Omphalotaceae</taxon>
        <taxon>Gymnopus</taxon>
    </lineage>
</organism>
<sequence>MLNNGNFTKSSSKLLFKALEIYQVHRECQQIVPGPLLSLFIASKFSHIRSFGLSKNNTLKPSRKPLNVVPAWLEACKVLLNILNDVTEGNRNMHKLRARASEGIAYYGMELPTHAADADMIAGLSATHISGTNTDASIDVTAMDNYKVCGDGDLYLTTGTFEALNGGMVERWYFRHHLGLGEVQLEQQQLCICFLFELVVEVIAPAPTATSISSTVAVTSTLTSVTSSTCDEYHFHSSYWLLFQNSMKLSSSETFDVGAMTTFDIVHKPTGCGTWLFGGGTWPAGGKIDTIEGVNECIHNVMFIHTSEVVALVVGYSAILELVPQDPFCSVVMMMKAQARIGTVPHNPAYAGSSIDGEKPPCVVNVHVGPTEEEADDRATREELGLDGRDDNDEEEDLEGDETGNDRGDVEAPDRVEEDGEEQAEAAECFGFA</sequence>
<evidence type="ECO:0000313" key="3">
    <source>
        <dbReference type="Proteomes" id="UP000799118"/>
    </source>
</evidence>
<feature type="compositionally biased region" description="Basic and acidic residues" evidence="1">
    <location>
        <begin position="404"/>
        <end position="415"/>
    </location>
</feature>
<dbReference type="Pfam" id="PF26113">
    <property type="entry name" value="GH16_XgeA"/>
    <property type="match status" value="1"/>
</dbReference>
<proteinExistence type="predicted"/>
<feature type="compositionally biased region" description="Acidic residues" evidence="1">
    <location>
        <begin position="416"/>
        <end position="425"/>
    </location>
</feature>
<reference evidence="2" key="1">
    <citation type="journal article" date="2019" name="Environ. Microbiol.">
        <title>Fungal ecological strategies reflected in gene transcription - a case study of two litter decomposers.</title>
        <authorList>
            <person name="Barbi F."/>
            <person name="Kohler A."/>
            <person name="Barry K."/>
            <person name="Baskaran P."/>
            <person name="Daum C."/>
            <person name="Fauchery L."/>
            <person name="Ihrmark K."/>
            <person name="Kuo A."/>
            <person name="LaButti K."/>
            <person name="Lipzen A."/>
            <person name="Morin E."/>
            <person name="Grigoriev I.V."/>
            <person name="Henrissat B."/>
            <person name="Lindahl B."/>
            <person name="Martin F."/>
        </authorList>
    </citation>
    <scope>NUCLEOTIDE SEQUENCE</scope>
    <source>
        <strain evidence="2">JB14</strain>
    </source>
</reference>